<evidence type="ECO:0000313" key="4">
    <source>
        <dbReference type="Proteomes" id="UP000601435"/>
    </source>
</evidence>
<feature type="non-terminal residue" evidence="3">
    <location>
        <position position="1"/>
    </location>
</feature>
<dbReference type="GO" id="GO:0004843">
    <property type="term" value="F:cysteine-type deubiquitinase activity"/>
    <property type="evidence" value="ECO:0007669"/>
    <property type="project" value="InterPro"/>
</dbReference>
<dbReference type="Proteomes" id="UP000601435">
    <property type="component" value="Unassembled WGS sequence"/>
</dbReference>
<proteinExistence type="predicted"/>
<dbReference type="PANTHER" id="PTHR24006">
    <property type="entry name" value="UBIQUITIN CARBOXYL-TERMINAL HYDROLASE"/>
    <property type="match status" value="1"/>
</dbReference>
<keyword evidence="4" id="KW-1185">Reference proteome</keyword>
<accession>A0A812YZ77</accession>
<feature type="region of interest" description="Disordered" evidence="1">
    <location>
        <begin position="264"/>
        <end position="334"/>
    </location>
</feature>
<name>A0A812YZ77_9DINO</name>
<dbReference type="InterPro" id="IPR038765">
    <property type="entry name" value="Papain-like_cys_pep_sf"/>
</dbReference>
<feature type="compositionally biased region" description="Acidic residues" evidence="1">
    <location>
        <begin position="303"/>
        <end position="315"/>
    </location>
</feature>
<dbReference type="EMBL" id="CAJNJA010044678">
    <property type="protein sequence ID" value="CAE7803623.1"/>
    <property type="molecule type" value="Genomic_DNA"/>
</dbReference>
<dbReference type="PROSITE" id="PS00973">
    <property type="entry name" value="USP_2"/>
    <property type="match status" value="1"/>
</dbReference>
<evidence type="ECO:0000256" key="1">
    <source>
        <dbReference type="SAM" id="MobiDB-lite"/>
    </source>
</evidence>
<dbReference type="SUPFAM" id="SSF54001">
    <property type="entry name" value="Cysteine proteinases"/>
    <property type="match status" value="1"/>
</dbReference>
<comment type="caution">
    <text evidence="3">The sequence shown here is derived from an EMBL/GenBank/DDBJ whole genome shotgun (WGS) entry which is preliminary data.</text>
</comment>
<evidence type="ECO:0000259" key="2">
    <source>
        <dbReference type="PROSITE" id="PS50235"/>
    </source>
</evidence>
<dbReference type="InterPro" id="IPR027417">
    <property type="entry name" value="P-loop_NTPase"/>
</dbReference>
<dbReference type="GO" id="GO:0016579">
    <property type="term" value="P:protein deubiquitination"/>
    <property type="evidence" value="ECO:0007669"/>
    <property type="project" value="TreeGrafter"/>
</dbReference>
<feature type="compositionally biased region" description="Polar residues" evidence="1">
    <location>
        <begin position="287"/>
        <end position="299"/>
    </location>
</feature>
<sequence length="1366" mass="154564">NTAEKAIQQLLARIAGSPQPTVPVELTNTYYRGRQEDLVEFLVKLLEECPTCDEVLCGTEQPTLQCQHCTYGRPLRAENFHHMQLPMMSSVQAALDGYLERSTIMTDFKEWFCLSSACLTAGIAEDYPLHRSHMANWPRVLMLSLKRWSGPDEVIGDRIFCNRTLKAADRVYDLCSLATHIGDRPESGHYIAYRRQGPCMMKIDDHHVSRLAPRYEDYIVSQPSEKIYVLFYVMRETAEQDATQVRPAKFQKLSAATIIDLEDNSDDNKQTTASTSDSTKKNDTGKTKQTTCSPETKNMNILDDSDSDVIPEDTSMENVQETHPAAPGNSADPEDDLEALLERELEIFYREQNTQAEQDNSNGQAKDSQMSQVSKTRQQEALRRFCEEDRLRVVQLIKKSSTVKEAVKFLKDKFVEFSATNVSAKHYIQYSTLRRWIADPALLDRAVLRASRTSSGNTRVAPTSSARSNLAEEHRATIAESLHAATSWQQFLEMLKQGLPDFSDSNAHATNYIPRTTLRRWFSTSGITEWFPATHESDFDNFFAVAFAVPAQRCQNTATDSFEDQWLLKSSWQFCPNCGRKRARTDVDPTQLRKAHACKPCCDTDAVELLHPPGADAVHKKKAKLCCYVTPLAEHWESLVLELQATGLPLTAAMTMKELSGLAVLDIHVDYRSRRGGHADITSKQKRTVVRCRWKATPLRSMQRSFAASRMFDWLMRNNETYAAWVDRHARLVQEHEQGDAWRELRTAELLLSSPGVEVATRPWLYPLASYADTDLQLRLKKLGWLADNSTPSIRAGFIRKLLSRCLDYSRDFPLHCLLYDTCLAKSITSIINVANQKNIAPEHAAHEQDTFEGYWLLQIRKLEDICRREYESSKEMNRFQSRGTLHVHALLWADLLPGWAVDDIAGRTGQSRSNFLDLLERLFKSRADVQCGDGSHCLLRYVAGYVAKASDALQFNLKQLEGESTWRQAYRLLTKKSPTEQEIIMEFAGLSMVKHSFSGHDVHAPIPGSAARNSSRHAYNAYQWYLTKSEDVFGCSRSYSFVQWLRKFRVTGNSLEDMTLHLHNQRGPKANKPCSVAVAFPFELLDIYVGAWAATCLPGMLEERLLPKVPDDLKLDGFEVELRRRRSFECPAHCEHVRAVLSLDDFQLPGADPDVYCPDLSKFFDLVVPELTLRGLNTDRIATFKAKIEATNMLLLAIHRGLEDASNWSSHRLPAFPRPVWSPEQQQVLKWVSDGLRISDAAAMATSPRILQISGSPCTGKTEVVIGAARMALDSGCAVLIGGPIGLLVAMYKLRLPASELLTMETIHSAFKLTREADEAYIPPGRLRRYDVIILDEVSQIDARAWRQLQTAFRVALSSNKIYNT</sequence>
<dbReference type="GO" id="GO:0005829">
    <property type="term" value="C:cytosol"/>
    <property type="evidence" value="ECO:0007669"/>
    <property type="project" value="TreeGrafter"/>
</dbReference>
<dbReference type="InterPro" id="IPR018200">
    <property type="entry name" value="USP_CS"/>
</dbReference>
<dbReference type="Gene3D" id="3.90.70.10">
    <property type="entry name" value="Cysteine proteinases"/>
    <property type="match status" value="1"/>
</dbReference>
<feature type="non-terminal residue" evidence="3">
    <location>
        <position position="1366"/>
    </location>
</feature>
<organism evidence="3 4">
    <name type="scientific">Symbiodinium necroappetens</name>
    <dbReference type="NCBI Taxonomy" id="1628268"/>
    <lineage>
        <taxon>Eukaryota</taxon>
        <taxon>Sar</taxon>
        <taxon>Alveolata</taxon>
        <taxon>Dinophyceae</taxon>
        <taxon>Suessiales</taxon>
        <taxon>Symbiodiniaceae</taxon>
        <taxon>Symbiodinium</taxon>
    </lineage>
</organism>
<evidence type="ECO:0000313" key="3">
    <source>
        <dbReference type="EMBL" id="CAE7803623.1"/>
    </source>
</evidence>
<feature type="region of interest" description="Disordered" evidence="1">
    <location>
        <begin position="355"/>
        <end position="376"/>
    </location>
</feature>
<dbReference type="InterPro" id="IPR028889">
    <property type="entry name" value="USP"/>
</dbReference>
<protein>
    <submittedName>
        <fullName evidence="3">UBP25 protein</fullName>
    </submittedName>
</protein>
<gene>
    <name evidence="3" type="primary">UBP25</name>
    <name evidence="3" type="ORF">SNEC2469_LOCUS23742</name>
</gene>
<dbReference type="InterPro" id="IPR050164">
    <property type="entry name" value="Peptidase_C19"/>
</dbReference>
<dbReference type="SUPFAM" id="SSF52540">
    <property type="entry name" value="P-loop containing nucleoside triphosphate hydrolases"/>
    <property type="match status" value="1"/>
</dbReference>
<feature type="domain" description="USP" evidence="2">
    <location>
        <begin position="1"/>
        <end position="235"/>
    </location>
</feature>
<dbReference type="PROSITE" id="PS50235">
    <property type="entry name" value="USP_3"/>
    <property type="match status" value="1"/>
</dbReference>
<dbReference type="CDD" id="cd02257">
    <property type="entry name" value="Peptidase_C19"/>
    <property type="match status" value="1"/>
</dbReference>
<reference evidence="3" key="1">
    <citation type="submission" date="2021-02" db="EMBL/GenBank/DDBJ databases">
        <authorList>
            <person name="Dougan E. K."/>
            <person name="Rhodes N."/>
            <person name="Thang M."/>
            <person name="Chan C."/>
        </authorList>
    </citation>
    <scope>NUCLEOTIDE SEQUENCE</scope>
</reference>
<dbReference type="GO" id="GO:0005634">
    <property type="term" value="C:nucleus"/>
    <property type="evidence" value="ECO:0007669"/>
    <property type="project" value="TreeGrafter"/>
</dbReference>
<dbReference type="Gene3D" id="3.40.50.300">
    <property type="entry name" value="P-loop containing nucleotide triphosphate hydrolases"/>
    <property type="match status" value="1"/>
</dbReference>